<dbReference type="GO" id="GO:0032259">
    <property type="term" value="P:methylation"/>
    <property type="evidence" value="ECO:0007669"/>
    <property type="project" value="UniProtKB-KW"/>
</dbReference>
<evidence type="ECO:0000313" key="3">
    <source>
        <dbReference type="Proteomes" id="UP000805614"/>
    </source>
</evidence>
<evidence type="ECO:0000313" key="2">
    <source>
        <dbReference type="EMBL" id="MBC6469590.1"/>
    </source>
</evidence>
<dbReference type="Proteomes" id="UP000805614">
    <property type="component" value="Unassembled WGS sequence"/>
</dbReference>
<gene>
    <name evidence="2" type="ORF">HKK74_29465</name>
</gene>
<evidence type="ECO:0000259" key="1">
    <source>
        <dbReference type="Pfam" id="PF08241"/>
    </source>
</evidence>
<organism evidence="2 3">
    <name type="scientific">Actinomadura alba</name>
    <dbReference type="NCBI Taxonomy" id="406431"/>
    <lineage>
        <taxon>Bacteria</taxon>
        <taxon>Bacillati</taxon>
        <taxon>Actinomycetota</taxon>
        <taxon>Actinomycetes</taxon>
        <taxon>Streptosporangiales</taxon>
        <taxon>Thermomonosporaceae</taxon>
        <taxon>Actinomadura</taxon>
    </lineage>
</organism>
<proteinExistence type="predicted"/>
<dbReference type="InterPro" id="IPR013216">
    <property type="entry name" value="Methyltransf_11"/>
</dbReference>
<dbReference type="SUPFAM" id="SSF53335">
    <property type="entry name" value="S-adenosyl-L-methionine-dependent methyltransferases"/>
    <property type="match status" value="1"/>
</dbReference>
<keyword evidence="2" id="KW-0808">Transferase</keyword>
<name>A0ABR7LXV1_9ACTN</name>
<accession>A0ABR7LXV1</accession>
<dbReference type="InterPro" id="IPR029063">
    <property type="entry name" value="SAM-dependent_MTases_sf"/>
</dbReference>
<dbReference type="EMBL" id="JABVEC010000029">
    <property type="protein sequence ID" value="MBC6469590.1"/>
    <property type="molecule type" value="Genomic_DNA"/>
</dbReference>
<dbReference type="Pfam" id="PF08241">
    <property type="entry name" value="Methyltransf_11"/>
    <property type="match status" value="1"/>
</dbReference>
<dbReference type="Gene3D" id="3.40.50.150">
    <property type="entry name" value="Vaccinia Virus protein VP39"/>
    <property type="match status" value="1"/>
</dbReference>
<dbReference type="GO" id="GO:0008168">
    <property type="term" value="F:methyltransferase activity"/>
    <property type="evidence" value="ECO:0007669"/>
    <property type="project" value="UniProtKB-KW"/>
</dbReference>
<reference evidence="2 3" key="1">
    <citation type="submission" date="2020-06" db="EMBL/GenBank/DDBJ databases">
        <title>Actinomadura xiongansis sp. nov., isolated from soil of Baiyangdian.</title>
        <authorList>
            <person name="Zhang X."/>
        </authorList>
    </citation>
    <scope>NUCLEOTIDE SEQUENCE [LARGE SCALE GENOMIC DNA]</scope>
    <source>
        <strain evidence="2 3">HBUM206468</strain>
    </source>
</reference>
<protein>
    <submittedName>
        <fullName evidence="2">Class I SAM-dependent methyltransferase</fullName>
    </submittedName>
</protein>
<comment type="caution">
    <text evidence="2">The sequence shown here is derived from an EMBL/GenBank/DDBJ whole genome shotgun (WGS) entry which is preliminary data.</text>
</comment>
<sequence>MLSGQEGLRNVTYQQADAQVHRFPPQHFDLCISRFGTMFFADPITAFANIGNALRPRARLVLMVWQDHDRNEWSSAIHQSLAAGAVDPVSPASGQDPFSLADPAVAEGVLTASGFAEVGFTDVHELVCYGPDSATAYDFVLGLRMAKGLLADLDTATAEHALQRLRAILAEHDTGSGVFFDSRTWIITARRR</sequence>
<keyword evidence="3" id="KW-1185">Reference proteome</keyword>
<keyword evidence="2" id="KW-0489">Methyltransferase</keyword>
<feature type="domain" description="Methyltransferase type 11" evidence="1">
    <location>
        <begin position="7"/>
        <end position="61"/>
    </location>
</feature>